<dbReference type="Gene3D" id="1.20.1250.20">
    <property type="entry name" value="MFS general substrate transporter like domains"/>
    <property type="match status" value="1"/>
</dbReference>
<dbReference type="PANTHER" id="PTHR23517:SF15">
    <property type="entry name" value="PROTON-DEPENDENT OLIGOPEPTIDE FAMILY TRANSPORT PROTEIN"/>
    <property type="match status" value="1"/>
</dbReference>
<feature type="transmembrane region" description="Helical" evidence="8">
    <location>
        <begin position="174"/>
        <end position="193"/>
    </location>
</feature>
<reference evidence="9" key="1">
    <citation type="submission" date="2021-06" db="EMBL/GenBank/DDBJ databases">
        <title>Sequencing of actinobacteria type strains.</title>
        <authorList>
            <person name="Nguyen G.-S."/>
            <person name="Wentzel A."/>
        </authorList>
    </citation>
    <scope>NUCLEOTIDE SEQUENCE</scope>
    <source>
        <strain evidence="9">P38-E01</strain>
    </source>
</reference>
<evidence type="ECO:0000313" key="10">
    <source>
        <dbReference type="Proteomes" id="UP000694501"/>
    </source>
</evidence>
<keyword evidence="2" id="KW-0813">Transport</keyword>
<dbReference type="PROSITE" id="PS01022">
    <property type="entry name" value="PTR2_1"/>
    <property type="match status" value="1"/>
</dbReference>
<feature type="transmembrane region" description="Helical" evidence="8">
    <location>
        <begin position="243"/>
        <end position="267"/>
    </location>
</feature>
<feature type="transmembrane region" description="Helical" evidence="8">
    <location>
        <begin position="72"/>
        <end position="92"/>
    </location>
</feature>
<dbReference type="NCBIfam" id="TIGR00924">
    <property type="entry name" value="yjdL_sub1_fam"/>
    <property type="match status" value="1"/>
</dbReference>
<dbReference type="SUPFAM" id="SSF103473">
    <property type="entry name" value="MFS general substrate transporter"/>
    <property type="match status" value="1"/>
</dbReference>
<dbReference type="AlphaFoldDB" id="A0A949JDN7"/>
<dbReference type="GO" id="GO:0005886">
    <property type="term" value="C:plasma membrane"/>
    <property type="evidence" value="ECO:0007669"/>
    <property type="project" value="UniProtKB-SubCell"/>
</dbReference>
<accession>A0A949JDN7</accession>
<protein>
    <submittedName>
        <fullName evidence="9">Oligopeptide:H+ symporter</fullName>
    </submittedName>
</protein>
<dbReference type="GO" id="GO:1904680">
    <property type="term" value="F:peptide transmembrane transporter activity"/>
    <property type="evidence" value="ECO:0007669"/>
    <property type="project" value="InterPro"/>
</dbReference>
<feature type="transmembrane region" description="Helical" evidence="8">
    <location>
        <begin position="413"/>
        <end position="431"/>
    </location>
</feature>
<dbReference type="EMBL" id="JAELVF020000001">
    <property type="protein sequence ID" value="MBU7597088.1"/>
    <property type="molecule type" value="Genomic_DNA"/>
</dbReference>
<dbReference type="PANTHER" id="PTHR23517">
    <property type="entry name" value="RESISTANCE PROTEIN MDTM, PUTATIVE-RELATED-RELATED"/>
    <property type="match status" value="1"/>
</dbReference>
<organism evidence="9 10">
    <name type="scientific">Streptomyces tardus</name>
    <dbReference type="NCBI Taxonomy" id="2780544"/>
    <lineage>
        <taxon>Bacteria</taxon>
        <taxon>Bacillati</taxon>
        <taxon>Actinomycetota</taxon>
        <taxon>Actinomycetes</taxon>
        <taxon>Kitasatosporales</taxon>
        <taxon>Streptomycetaceae</taxon>
        <taxon>Streptomyces</taxon>
    </lineage>
</organism>
<evidence type="ECO:0000256" key="2">
    <source>
        <dbReference type="ARBA" id="ARBA00022448"/>
    </source>
</evidence>
<name>A0A949JDN7_9ACTN</name>
<keyword evidence="3" id="KW-1003">Cell membrane</keyword>
<gene>
    <name evidence="9" type="ORF">JGS22_005410</name>
</gene>
<dbReference type="Pfam" id="PF00854">
    <property type="entry name" value="PTR2"/>
    <property type="match status" value="1"/>
</dbReference>
<evidence type="ECO:0000256" key="1">
    <source>
        <dbReference type="ARBA" id="ARBA00004651"/>
    </source>
</evidence>
<feature type="transmembrane region" description="Helical" evidence="8">
    <location>
        <begin position="354"/>
        <end position="373"/>
    </location>
</feature>
<keyword evidence="5 8" id="KW-1133">Transmembrane helix</keyword>
<feature type="transmembrane region" description="Helical" evidence="8">
    <location>
        <begin position="479"/>
        <end position="498"/>
    </location>
</feature>
<comment type="subcellular location">
    <subcellularLocation>
        <location evidence="1">Cell membrane</location>
        <topology evidence="1">Multi-pass membrane protein</topology>
    </subcellularLocation>
</comment>
<feature type="transmembrane region" description="Helical" evidence="8">
    <location>
        <begin position="129"/>
        <end position="154"/>
    </location>
</feature>
<keyword evidence="4 8" id="KW-0812">Transmembrane</keyword>
<keyword evidence="6 8" id="KW-0472">Membrane</keyword>
<dbReference type="Proteomes" id="UP000694501">
    <property type="component" value="Unassembled WGS sequence"/>
</dbReference>
<dbReference type="InterPro" id="IPR005279">
    <property type="entry name" value="Dipep/tripep_permease"/>
</dbReference>
<feature type="transmembrane region" description="Helical" evidence="8">
    <location>
        <begin position="199"/>
        <end position="222"/>
    </location>
</feature>
<dbReference type="RefSeq" id="WP_211041461.1">
    <property type="nucleotide sequence ID" value="NZ_JAELVF020000001.1"/>
</dbReference>
<evidence type="ECO:0000256" key="5">
    <source>
        <dbReference type="ARBA" id="ARBA00022989"/>
    </source>
</evidence>
<sequence length="511" mass="54552">MSTPAGEGEDSVTTGDTAQKDGRTRNRHPRGLLILWNVEMWERFSFYGMRAILVLFLAAPEDQGGLGLAPHIAAAIFGIYGALVNLLALPGGWLADRLWGSYRAVLWGGVVITAGHCTLAVPAGSGATYLGLLLVAAGTGMLKPSISTMVGRLYDHEQDAAERDASRRDAGFSLFYMGISVGAFAAPLITGYLGERIDWHAGFGAAAVGMLIGLLVCLRGGRRLPAVTRERVRTAKPAELRRMLSLCTAAVAFVVLLCLGLVALWGMSFTKGIIQAVTALTVLIPVIYFVTMFRTAGLDQVDRSRLRAYIWIFLAASMFWMIAEQGGSLVSLFARDHVDRDLFGWEFPTSWFQSLGPFYSILLAGAFAALWIRMGTRQPSTAAKFAIGLGGLGVATLIMAGAGMAAAGGERVSPMWLLVAFLVQIMAEMCLSPTGLSVTTRLAPPRFANQLMSLWFLSVAMGSALSSQVVQLGTVWSPGTYFAVLGCAALACAGAVAVSRKHLSRLMRGVN</sequence>
<evidence type="ECO:0000256" key="4">
    <source>
        <dbReference type="ARBA" id="ARBA00022692"/>
    </source>
</evidence>
<keyword evidence="10" id="KW-1185">Reference proteome</keyword>
<comment type="caution">
    <text evidence="9">The sequence shown here is derived from an EMBL/GenBank/DDBJ whole genome shotgun (WGS) entry which is preliminary data.</text>
</comment>
<feature type="region of interest" description="Disordered" evidence="7">
    <location>
        <begin position="1"/>
        <end position="24"/>
    </location>
</feature>
<feature type="transmembrane region" description="Helical" evidence="8">
    <location>
        <begin position="273"/>
        <end position="296"/>
    </location>
</feature>
<evidence type="ECO:0000256" key="8">
    <source>
        <dbReference type="SAM" id="Phobius"/>
    </source>
</evidence>
<dbReference type="CDD" id="cd17346">
    <property type="entry name" value="MFS_DtpA_like"/>
    <property type="match status" value="1"/>
</dbReference>
<proteinExistence type="predicted"/>
<evidence type="ECO:0000256" key="7">
    <source>
        <dbReference type="SAM" id="MobiDB-lite"/>
    </source>
</evidence>
<feature type="transmembrane region" description="Helical" evidence="8">
    <location>
        <begin position="452"/>
        <end position="473"/>
    </location>
</feature>
<evidence type="ECO:0000256" key="6">
    <source>
        <dbReference type="ARBA" id="ARBA00023136"/>
    </source>
</evidence>
<dbReference type="InterPro" id="IPR018456">
    <property type="entry name" value="PTR2_symporter_CS"/>
</dbReference>
<feature type="transmembrane region" description="Helical" evidence="8">
    <location>
        <begin position="308"/>
        <end position="334"/>
    </location>
</feature>
<dbReference type="GO" id="GO:0006857">
    <property type="term" value="P:oligopeptide transport"/>
    <property type="evidence" value="ECO:0007669"/>
    <property type="project" value="InterPro"/>
</dbReference>
<dbReference type="InterPro" id="IPR000109">
    <property type="entry name" value="POT_fam"/>
</dbReference>
<feature type="transmembrane region" description="Helical" evidence="8">
    <location>
        <begin position="385"/>
        <end position="407"/>
    </location>
</feature>
<evidence type="ECO:0000313" key="9">
    <source>
        <dbReference type="EMBL" id="MBU7597088.1"/>
    </source>
</evidence>
<evidence type="ECO:0000256" key="3">
    <source>
        <dbReference type="ARBA" id="ARBA00022475"/>
    </source>
</evidence>
<dbReference type="InterPro" id="IPR036259">
    <property type="entry name" value="MFS_trans_sf"/>
</dbReference>
<dbReference type="InterPro" id="IPR050171">
    <property type="entry name" value="MFS_Transporters"/>
</dbReference>
<feature type="transmembrane region" description="Helical" evidence="8">
    <location>
        <begin position="104"/>
        <end position="123"/>
    </location>
</feature>